<dbReference type="InterPro" id="IPR057991">
    <property type="entry name" value="TPR_TAF2_C"/>
</dbReference>
<evidence type="ECO:0000256" key="5">
    <source>
        <dbReference type="ARBA" id="ARBA00023117"/>
    </source>
</evidence>
<dbReference type="GO" id="GO:0005669">
    <property type="term" value="C:transcription factor TFIID complex"/>
    <property type="evidence" value="ECO:0007669"/>
    <property type="project" value="InterPro"/>
</dbReference>
<evidence type="ECO:0000313" key="13">
    <source>
        <dbReference type="EMBL" id="KZO96454.1"/>
    </source>
</evidence>
<feature type="domain" description="Bromo" evidence="12">
    <location>
        <begin position="1216"/>
        <end position="1288"/>
    </location>
</feature>
<evidence type="ECO:0000256" key="3">
    <source>
        <dbReference type="ARBA" id="ARBA00017363"/>
    </source>
</evidence>
<dbReference type="CDD" id="cd09839">
    <property type="entry name" value="M1_like_TAF2"/>
    <property type="match status" value="1"/>
</dbReference>
<dbReference type="PRINTS" id="PR00503">
    <property type="entry name" value="BROMODOMAIN"/>
</dbReference>
<keyword evidence="4" id="KW-0805">Transcription regulation</keyword>
<reference evidence="13 14" key="1">
    <citation type="journal article" date="2016" name="Mol. Biol. Evol.">
        <title>Comparative Genomics of Early-Diverging Mushroom-Forming Fungi Provides Insights into the Origins of Lignocellulose Decay Capabilities.</title>
        <authorList>
            <person name="Nagy L.G."/>
            <person name="Riley R."/>
            <person name="Tritt A."/>
            <person name="Adam C."/>
            <person name="Daum C."/>
            <person name="Floudas D."/>
            <person name="Sun H."/>
            <person name="Yadav J.S."/>
            <person name="Pangilinan J."/>
            <person name="Larsson K.H."/>
            <person name="Matsuura K."/>
            <person name="Barry K."/>
            <person name="Labutti K."/>
            <person name="Kuo R."/>
            <person name="Ohm R.A."/>
            <person name="Bhattacharya S.S."/>
            <person name="Shirouzu T."/>
            <person name="Yoshinaga Y."/>
            <person name="Martin F.M."/>
            <person name="Grigoriev I.V."/>
            <person name="Hibbett D.S."/>
        </authorList>
    </citation>
    <scope>NUCLEOTIDE SEQUENCE [LARGE SCALE GENOMIC DNA]</scope>
    <source>
        <strain evidence="13 14">TUFC12733</strain>
    </source>
</reference>
<protein>
    <recommendedName>
        <fullName evidence="3">Transcription initiation factor TFIID subunit 2</fullName>
    </recommendedName>
    <alternativeName>
        <fullName evidence="9">TBP-associated factor 2</fullName>
    </alternativeName>
</protein>
<feature type="region of interest" description="Disordered" evidence="11">
    <location>
        <begin position="1745"/>
        <end position="1772"/>
    </location>
</feature>
<dbReference type="GO" id="GO:0003682">
    <property type="term" value="F:chromatin binding"/>
    <property type="evidence" value="ECO:0007669"/>
    <property type="project" value="TreeGrafter"/>
</dbReference>
<dbReference type="EMBL" id="KV417284">
    <property type="protein sequence ID" value="KZO96454.1"/>
    <property type="molecule type" value="Genomic_DNA"/>
</dbReference>
<feature type="compositionally biased region" description="Pro residues" evidence="11">
    <location>
        <begin position="1491"/>
        <end position="1509"/>
    </location>
</feature>
<dbReference type="InterPro" id="IPR027268">
    <property type="entry name" value="Peptidase_M4/M1_CTD_sf"/>
</dbReference>
<dbReference type="PANTHER" id="PTHR15137:SF9">
    <property type="entry name" value="TRANSCRIPTION INITIATION FACTOR TFIID SUBUNIT 2"/>
    <property type="match status" value="1"/>
</dbReference>
<keyword evidence="5 10" id="KW-0103">Bromodomain</keyword>
<dbReference type="PROSITE" id="PS00633">
    <property type="entry name" value="BROMODOMAIN_1"/>
    <property type="match status" value="2"/>
</dbReference>
<dbReference type="InterPro" id="IPR036427">
    <property type="entry name" value="Bromodomain-like_sf"/>
</dbReference>
<proteinExistence type="inferred from homology"/>
<dbReference type="SUPFAM" id="SSF55486">
    <property type="entry name" value="Metalloproteases ('zincins'), catalytic domain"/>
    <property type="match status" value="1"/>
</dbReference>
<dbReference type="Gene3D" id="1.20.920.10">
    <property type="entry name" value="Bromodomain-like"/>
    <property type="match status" value="3"/>
</dbReference>
<dbReference type="PROSITE" id="PS50014">
    <property type="entry name" value="BROMODOMAIN_2"/>
    <property type="match status" value="3"/>
</dbReference>
<comment type="function">
    <text evidence="8">Functions as a component of the DNA-binding general transcription factor complex TFIID. Binding of TFIID to a promoter (with or without TATA element) is the initial step in pre-initiation complex (PIC) formation. TFIID plays a key role in the regulation of gene expression by RNA polymerase II through different activities such as transcription activator interaction, core promoter recognition and selectivity, TFIIA and TFIIB interaction, chromatin modification (histone acetylation by TAF1), facilitation of DNA opening and initiation of transcription.</text>
</comment>
<keyword evidence="7" id="KW-0539">Nucleus</keyword>
<feature type="compositionally biased region" description="Pro residues" evidence="11">
    <location>
        <begin position="1329"/>
        <end position="1345"/>
    </location>
</feature>
<dbReference type="GO" id="GO:0006367">
    <property type="term" value="P:transcription initiation at RNA polymerase II promoter"/>
    <property type="evidence" value="ECO:0007669"/>
    <property type="project" value="TreeGrafter"/>
</dbReference>
<feature type="compositionally biased region" description="Polar residues" evidence="11">
    <location>
        <begin position="1353"/>
        <end position="1363"/>
    </location>
</feature>
<organism evidence="13 14">
    <name type="scientific">Calocera viscosa (strain TUFC12733)</name>
    <dbReference type="NCBI Taxonomy" id="1330018"/>
    <lineage>
        <taxon>Eukaryota</taxon>
        <taxon>Fungi</taxon>
        <taxon>Dikarya</taxon>
        <taxon>Basidiomycota</taxon>
        <taxon>Agaricomycotina</taxon>
        <taxon>Dacrymycetes</taxon>
        <taxon>Dacrymycetales</taxon>
        <taxon>Dacrymycetaceae</taxon>
        <taxon>Calocera</taxon>
    </lineage>
</organism>
<feature type="region of interest" description="Disordered" evidence="11">
    <location>
        <begin position="1476"/>
        <end position="1513"/>
    </location>
</feature>
<evidence type="ECO:0000256" key="9">
    <source>
        <dbReference type="ARBA" id="ARBA00076306"/>
    </source>
</evidence>
<dbReference type="InterPro" id="IPR037813">
    <property type="entry name" value="TAF2"/>
</dbReference>
<dbReference type="InterPro" id="IPR014782">
    <property type="entry name" value="Peptidase_M1_dom"/>
</dbReference>
<evidence type="ECO:0000256" key="7">
    <source>
        <dbReference type="ARBA" id="ARBA00023242"/>
    </source>
</evidence>
<keyword evidence="6" id="KW-0804">Transcription</keyword>
<dbReference type="SUPFAM" id="SSF63737">
    <property type="entry name" value="Leukotriene A4 hydrolase N-terminal domain"/>
    <property type="match status" value="1"/>
</dbReference>
<dbReference type="InterPro" id="IPR057345">
    <property type="entry name" value="Ig-like_TAF2"/>
</dbReference>
<feature type="region of interest" description="Disordered" evidence="11">
    <location>
        <begin position="1329"/>
        <end position="1363"/>
    </location>
</feature>
<dbReference type="InterPro" id="IPR018359">
    <property type="entry name" value="Bromodomain_CS"/>
</dbReference>
<dbReference type="Pfam" id="PF25577">
    <property type="entry name" value="TPR_TAF2_C"/>
    <property type="match status" value="1"/>
</dbReference>
<dbReference type="GO" id="GO:0008270">
    <property type="term" value="F:zinc ion binding"/>
    <property type="evidence" value="ECO:0007669"/>
    <property type="project" value="InterPro"/>
</dbReference>
<dbReference type="Gene3D" id="2.60.40.1730">
    <property type="entry name" value="tricorn interacting facor f3 domain"/>
    <property type="match status" value="1"/>
</dbReference>
<gene>
    <name evidence="13" type="ORF">CALVIDRAFT_514798</name>
</gene>
<evidence type="ECO:0000313" key="14">
    <source>
        <dbReference type="Proteomes" id="UP000076738"/>
    </source>
</evidence>
<dbReference type="Pfam" id="PF01433">
    <property type="entry name" value="Peptidase_M1"/>
    <property type="match status" value="1"/>
</dbReference>
<dbReference type="GO" id="GO:0008237">
    <property type="term" value="F:metallopeptidase activity"/>
    <property type="evidence" value="ECO:0007669"/>
    <property type="project" value="InterPro"/>
</dbReference>
<evidence type="ECO:0000256" key="8">
    <source>
        <dbReference type="ARBA" id="ARBA00025346"/>
    </source>
</evidence>
<evidence type="ECO:0000256" key="2">
    <source>
        <dbReference type="ARBA" id="ARBA00010937"/>
    </source>
</evidence>
<dbReference type="GO" id="GO:0016251">
    <property type="term" value="F:RNA polymerase II general transcription initiation factor activity"/>
    <property type="evidence" value="ECO:0007669"/>
    <property type="project" value="TreeGrafter"/>
</dbReference>
<keyword evidence="14" id="KW-1185">Reference proteome</keyword>
<dbReference type="SMART" id="SM00297">
    <property type="entry name" value="BROMO"/>
    <property type="match status" value="3"/>
</dbReference>
<dbReference type="PANTHER" id="PTHR15137">
    <property type="entry name" value="TRANSCRIPTION INITIATION FACTOR TFIID"/>
    <property type="match status" value="1"/>
</dbReference>
<comment type="subcellular location">
    <subcellularLocation>
        <location evidence="1">Nucleus</location>
    </subcellularLocation>
</comment>
<accession>A0A167M8R0</accession>
<evidence type="ECO:0000256" key="1">
    <source>
        <dbReference type="ARBA" id="ARBA00004123"/>
    </source>
</evidence>
<dbReference type="FunFam" id="1.10.390.10:FF:000011">
    <property type="entry name" value="Transcription initiation factor TFIID subunit"/>
    <property type="match status" value="1"/>
</dbReference>
<dbReference type="SUPFAM" id="SSF47370">
    <property type="entry name" value="Bromodomain"/>
    <property type="match status" value="3"/>
</dbReference>
<sequence length="1772" mass="196690">MQRESARRGFTLSHQRVVLDVDFSTNVSGYTELTILPQDNELRTVSLHCRQCVIDKVTVGGIAADFAHQDPLTNIAISNPSDVHLWTELKRKTYSALAEGDEGELAISIPREVVVRGSSALPPPTPGTGNSDTFDLRRSVEADPSIVIRIDYHLRHPTEGLTFIMPTKAHPYRVPHVYTSPTSADAARCWVPCVDNLWERCTWELEFIVPRSLSAEEDVNMNVTTEETPVVVVCSGEFREQVAHPYNSQKSLWFYRQDTLTSVQHIAFAAGPFHVLQLWDEKPDDSNEGEESQPTRYPMHAFCLPGLEDYIKPSASFLSSAMSFFVTEYGAYPFSSYSIVFVDELPRERSDNAGLTLASNDLLHGDDAIDQVYETRQQLSHALAVQWAGINVIQKAWSDTWLVNALALYMSGLFFKKVFGNNEYRFRMARDMDRVCVRDNGAMPPICQPGTYEPPDPDYLPFLNIKGPVVLHILDRHLGKSGTSLGLSRVLPKIFLSSMTGEMTNNTLSTHSFLRTCRKVSGVDPKTFAHQWIYGSGTPRFGVTASFNRKKMAVEVTIAQDCPAYMSHEGDPAALTLFKPVQLFEGPITIRIHEADGTPYEHVLNINSHFKKYEVPFNTKYKRVRRHTKRYAARQAAAAAAAAGDQDAAEAMVTVDMSFGLALWEEEAQREAWKVEEWSEEEEHIMESSTYEWIRCDADFEWIAAIRFEQPDFMWASQLQRDRDVVAQLEAIHALARMPSLVVSSILTKTVLVENYFFRVRMEAALALQSCANIQHIGVFQLFKIFTQYCYSPDNHGDPDFHEKFIPEPNDFSDFGSYFVRKAVLVAISRCRDDANGSTWAVARRLFIDVLRYNSNAKNQYSDARYLSTVIVALGGSLVPGVPPERGILTGTEGPAPLAEDDVKILQEAVQEVDRYRLRDQYVPTQHNVVTTAALEFKLMLMLGGLIPTEGNFFLEYTREENSTPVRIAAFDALLVMKWHLRPALIRYFFSIINGDPSRTVRRHVARAMVESLGIMYQVGELAAGHKKEPLLVEEDGTPKKKSKSSEASGMARALRKELQKSATFRECILPGMQNTAADQEVRWCMIQLAEFFYKPHDEALPKVTITLPPTPVSETAPQLPVPPLAPPVPALPKIKAIRIGVPGIQKDRPLTPIGALPPLAPAIRNDSPIANGGLPPIGSLAPAKPKKVKPLEKAQESGMSLNDLKACRQALKRMNTNKHADLFRMPVDPIRDRAPNYFDIIKTPMDLSTISAKLEEGRYPDRFAFEKDFHLMIQNAHTYNPSGTYAHTEAVKLQEFFDKQWARISKTLDAAHSKEEAALLSAEAPVSAPPAEAPVPVVTAPPPSSKKGKAVTATNGASTPTTVKIKTQLKPPIVEQAAAAAGAPTSTAPSASKSDITKVKLPKVKINVTSKAATPKTSKKRDAADAALEELLGEEVDAMEAERPAKKPKKSAAPPPPSIEDDLLASLEQEVTQATAVPLPPEPRYSETPPVVPPVVSEPPAPIVSPAPPKRKSEPVLKVYDEPINEKKCRAILKLIKALPQAYIFLRPVDPIADGCPTYYDEIKHPMDFGTMEHKLTDGQYETMGDFAADFDLVIGNCHQFNPPGTDAAIMADVVDKAFKKEWAKALVKKLAYNEKRSLVTLIKQVRGLPSAFLFLEPVDPIALGIPTYFDVIPRKDARDLSTIRNKLEQDKYESVEAFDADIRLMIDNAIKFNGADSEVAAVARQLDQQYSALIKPLRVAATNGAAKGKRKEMDDKGSAQGAPTKKKKVA</sequence>
<feature type="domain" description="Bromo" evidence="12">
    <location>
        <begin position="1538"/>
        <end position="1610"/>
    </location>
</feature>
<dbReference type="OrthoDB" id="308861at2759"/>
<evidence type="ECO:0000259" key="12">
    <source>
        <dbReference type="PROSITE" id="PS50014"/>
    </source>
</evidence>
<evidence type="ECO:0000256" key="11">
    <source>
        <dbReference type="SAM" id="MobiDB-lite"/>
    </source>
</evidence>
<dbReference type="GO" id="GO:0006325">
    <property type="term" value="P:chromatin organization"/>
    <property type="evidence" value="ECO:0007669"/>
    <property type="project" value="UniProtKB-ARBA"/>
</dbReference>
<feature type="domain" description="Bromo" evidence="12">
    <location>
        <begin position="1648"/>
        <end position="1722"/>
    </location>
</feature>
<dbReference type="InterPro" id="IPR042097">
    <property type="entry name" value="Aminopeptidase_N-like_N_sf"/>
</dbReference>
<name>A0A167M8R0_CALVF</name>
<dbReference type="Pfam" id="PF00439">
    <property type="entry name" value="Bromodomain"/>
    <property type="match status" value="3"/>
</dbReference>
<dbReference type="Gene3D" id="1.10.390.10">
    <property type="entry name" value="Neutral Protease Domain 2"/>
    <property type="match status" value="1"/>
</dbReference>
<dbReference type="Proteomes" id="UP000076738">
    <property type="component" value="Unassembled WGS sequence"/>
</dbReference>
<dbReference type="InterPro" id="IPR001487">
    <property type="entry name" value="Bromodomain"/>
</dbReference>
<dbReference type="GO" id="GO:0000976">
    <property type="term" value="F:transcription cis-regulatory region binding"/>
    <property type="evidence" value="ECO:0007669"/>
    <property type="project" value="TreeGrafter"/>
</dbReference>
<dbReference type="STRING" id="1330018.A0A167M8R0"/>
<evidence type="ECO:0000256" key="4">
    <source>
        <dbReference type="ARBA" id="ARBA00023015"/>
    </source>
</evidence>
<comment type="similarity">
    <text evidence="2">Belongs to the TAF2 family.</text>
</comment>
<evidence type="ECO:0000256" key="10">
    <source>
        <dbReference type="PROSITE-ProRule" id="PRU00035"/>
    </source>
</evidence>
<dbReference type="Pfam" id="PF25316">
    <property type="entry name" value="TAF2_3rd"/>
    <property type="match status" value="1"/>
</dbReference>
<evidence type="ECO:0000256" key="6">
    <source>
        <dbReference type="ARBA" id="ARBA00023163"/>
    </source>
</evidence>
<feature type="region of interest" description="Disordered" evidence="11">
    <location>
        <begin position="1436"/>
        <end position="1461"/>
    </location>
</feature>